<evidence type="ECO:0000313" key="2">
    <source>
        <dbReference type="EMBL" id="GHF95796.1"/>
    </source>
</evidence>
<dbReference type="Pfam" id="PF12680">
    <property type="entry name" value="SnoaL_2"/>
    <property type="match status" value="1"/>
</dbReference>
<dbReference type="AlphaFoldDB" id="A0A919BJR5"/>
<feature type="domain" description="SnoaL-like" evidence="1">
    <location>
        <begin position="35"/>
        <end position="137"/>
    </location>
</feature>
<dbReference type="Proteomes" id="UP000623842">
    <property type="component" value="Unassembled WGS sequence"/>
</dbReference>
<comment type="caution">
    <text evidence="2">The sequence shown here is derived from an EMBL/GenBank/DDBJ whole genome shotgun (WGS) entry which is preliminary data.</text>
</comment>
<accession>A0A919BJR5</accession>
<dbReference type="EMBL" id="BNCK01000005">
    <property type="protein sequence ID" value="GHF95796.1"/>
    <property type="molecule type" value="Genomic_DNA"/>
</dbReference>
<dbReference type="InterPro" id="IPR032710">
    <property type="entry name" value="NTF2-like_dom_sf"/>
</dbReference>
<proteinExistence type="predicted"/>
<dbReference type="Gene3D" id="3.10.450.50">
    <property type="match status" value="1"/>
</dbReference>
<organism evidence="2 3">
    <name type="scientific">Thalassotalea marina</name>
    <dbReference type="NCBI Taxonomy" id="1673741"/>
    <lineage>
        <taxon>Bacteria</taxon>
        <taxon>Pseudomonadati</taxon>
        <taxon>Pseudomonadota</taxon>
        <taxon>Gammaproteobacteria</taxon>
        <taxon>Alteromonadales</taxon>
        <taxon>Colwelliaceae</taxon>
        <taxon>Thalassotalea</taxon>
    </lineage>
</organism>
<sequence length="142" mass="16228">MEKQQGGFMPNATLDSDSVNLSTINESHLVIDIVDKQLAAYNNRDMEAFLATYHDDIEIYDFPNTLRFKGKEALKTSYGSKFAALKCLKAISLNRIVEGRFLTDHEQVYGCEHHVDDISYKLNVTVTYEVVEGLIKRVIFFK</sequence>
<evidence type="ECO:0000259" key="1">
    <source>
        <dbReference type="Pfam" id="PF12680"/>
    </source>
</evidence>
<keyword evidence="3" id="KW-1185">Reference proteome</keyword>
<protein>
    <recommendedName>
        <fullName evidence="1">SnoaL-like domain-containing protein</fullName>
    </recommendedName>
</protein>
<reference evidence="2" key="1">
    <citation type="journal article" date="2014" name="Int. J. Syst. Evol. Microbiol.">
        <title>Complete genome sequence of Corynebacterium casei LMG S-19264T (=DSM 44701T), isolated from a smear-ripened cheese.</title>
        <authorList>
            <consortium name="US DOE Joint Genome Institute (JGI-PGF)"/>
            <person name="Walter F."/>
            <person name="Albersmeier A."/>
            <person name="Kalinowski J."/>
            <person name="Ruckert C."/>
        </authorList>
    </citation>
    <scope>NUCLEOTIDE SEQUENCE</scope>
    <source>
        <strain evidence="2">KCTC 42731</strain>
    </source>
</reference>
<dbReference type="RefSeq" id="WP_229854698.1">
    <property type="nucleotide sequence ID" value="NZ_BNCK01000005.1"/>
</dbReference>
<reference evidence="2" key="2">
    <citation type="submission" date="2020-09" db="EMBL/GenBank/DDBJ databases">
        <authorList>
            <person name="Sun Q."/>
            <person name="Kim S."/>
        </authorList>
    </citation>
    <scope>NUCLEOTIDE SEQUENCE</scope>
    <source>
        <strain evidence="2">KCTC 42731</strain>
    </source>
</reference>
<evidence type="ECO:0000313" key="3">
    <source>
        <dbReference type="Proteomes" id="UP000623842"/>
    </source>
</evidence>
<dbReference type="InterPro" id="IPR037401">
    <property type="entry name" value="SnoaL-like"/>
</dbReference>
<gene>
    <name evidence="2" type="ORF">GCM10017161_25140</name>
</gene>
<name>A0A919BJR5_9GAMM</name>
<dbReference type="SUPFAM" id="SSF54427">
    <property type="entry name" value="NTF2-like"/>
    <property type="match status" value="1"/>
</dbReference>